<protein>
    <submittedName>
        <fullName evidence="2">Putative sigma-70 region domain containing protein</fullName>
    </submittedName>
</protein>
<dbReference type="AlphaFoldDB" id="A0A6M3LL85"/>
<dbReference type="InterPro" id="IPR001387">
    <property type="entry name" value="Cro/C1-type_HTH"/>
</dbReference>
<dbReference type="PROSITE" id="PS50943">
    <property type="entry name" value="HTH_CROC1"/>
    <property type="match status" value="1"/>
</dbReference>
<accession>A0A6M3LL85</accession>
<dbReference type="SUPFAM" id="SSF47413">
    <property type="entry name" value="lambda repressor-like DNA-binding domains"/>
    <property type="match status" value="1"/>
</dbReference>
<proteinExistence type="predicted"/>
<feature type="domain" description="HTH cro/C1-type" evidence="1">
    <location>
        <begin position="14"/>
        <end position="67"/>
    </location>
</feature>
<dbReference type="EMBL" id="MT143369">
    <property type="protein sequence ID" value="QJA96086.1"/>
    <property type="molecule type" value="Genomic_DNA"/>
</dbReference>
<evidence type="ECO:0000313" key="2">
    <source>
        <dbReference type="EMBL" id="QJA96086.1"/>
    </source>
</evidence>
<dbReference type="InterPro" id="IPR010982">
    <property type="entry name" value="Lambda_DNA-bd_dom_sf"/>
</dbReference>
<organism evidence="2">
    <name type="scientific">viral metagenome</name>
    <dbReference type="NCBI Taxonomy" id="1070528"/>
    <lineage>
        <taxon>unclassified sequences</taxon>
        <taxon>metagenomes</taxon>
        <taxon>organismal metagenomes</taxon>
    </lineage>
</organism>
<evidence type="ECO:0000259" key="1">
    <source>
        <dbReference type="PROSITE" id="PS50943"/>
    </source>
</evidence>
<sequence>MNGIFENLTTSGKLKAFLAINGITLTRIADLLGVTLETIRNRMADDRWDVNDLKKIAAEYKVEIHDLI</sequence>
<name>A0A6M3LL85_9ZZZZ</name>
<reference evidence="2" key="1">
    <citation type="submission" date="2020-03" db="EMBL/GenBank/DDBJ databases">
        <title>The deep terrestrial virosphere.</title>
        <authorList>
            <person name="Holmfeldt K."/>
            <person name="Nilsson E."/>
            <person name="Simone D."/>
            <person name="Lopez-Fernandez M."/>
            <person name="Wu X."/>
            <person name="de Brujin I."/>
            <person name="Lundin D."/>
            <person name="Andersson A."/>
            <person name="Bertilsson S."/>
            <person name="Dopson M."/>
        </authorList>
    </citation>
    <scope>NUCLEOTIDE SEQUENCE</scope>
    <source>
        <strain evidence="2">MM415B04941</strain>
    </source>
</reference>
<dbReference type="GO" id="GO:0003677">
    <property type="term" value="F:DNA binding"/>
    <property type="evidence" value="ECO:0007669"/>
    <property type="project" value="InterPro"/>
</dbReference>
<gene>
    <name evidence="2" type="ORF">MM415B04941_0006</name>
</gene>